<sequence>PCFSPPPSHRNSRDAVRVRSSSYPGLPKTDESSAHPSWVGVLCATHSDTLMRKTRAVSWLARDPWVPRLLGSTKASATRARQRTVSCTARSELKVKKTSGCQQNTDTTTTAFDHAKTRTSLRLSCRRQHLTATLRPVTALYISPTMATLDASAKSGGVLALYAPPWHAALPGLCVPHKHGPRIHDIDLRTALMVVLSHEIVARVFPSTTGFLGLGRVLHGDAMAK</sequence>
<dbReference type="Proteomes" id="UP000521943">
    <property type="component" value="Unassembled WGS sequence"/>
</dbReference>
<feature type="region of interest" description="Disordered" evidence="1">
    <location>
        <begin position="1"/>
        <end position="34"/>
    </location>
</feature>
<evidence type="ECO:0000313" key="2">
    <source>
        <dbReference type="EMBL" id="KAF6745688.1"/>
    </source>
</evidence>
<evidence type="ECO:0000256" key="1">
    <source>
        <dbReference type="SAM" id="MobiDB-lite"/>
    </source>
</evidence>
<evidence type="ECO:0000313" key="3">
    <source>
        <dbReference type="Proteomes" id="UP000521943"/>
    </source>
</evidence>
<keyword evidence="3" id="KW-1185">Reference proteome</keyword>
<comment type="caution">
    <text evidence="2">The sequence shown here is derived from an EMBL/GenBank/DDBJ whole genome shotgun (WGS) entry which is preliminary data.</text>
</comment>
<organism evidence="2 3">
    <name type="scientific">Ephemerocybe angulata</name>
    <dbReference type="NCBI Taxonomy" id="980116"/>
    <lineage>
        <taxon>Eukaryota</taxon>
        <taxon>Fungi</taxon>
        <taxon>Dikarya</taxon>
        <taxon>Basidiomycota</taxon>
        <taxon>Agaricomycotina</taxon>
        <taxon>Agaricomycetes</taxon>
        <taxon>Agaricomycetidae</taxon>
        <taxon>Agaricales</taxon>
        <taxon>Agaricineae</taxon>
        <taxon>Psathyrellaceae</taxon>
        <taxon>Ephemerocybe</taxon>
    </lineage>
</organism>
<feature type="non-terminal residue" evidence="2">
    <location>
        <position position="1"/>
    </location>
</feature>
<proteinExistence type="predicted"/>
<dbReference type="EMBL" id="JACGCI010000102">
    <property type="protein sequence ID" value="KAF6745688.1"/>
    <property type="molecule type" value="Genomic_DNA"/>
</dbReference>
<dbReference type="AlphaFoldDB" id="A0A8H6HH27"/>
<accession>A0A8H6HH27</accession>
<gene>
    <name evidence="2" type="ORF">DFP72DRAFT_1091007</name>
</gene>
<name>A0A8H6HH27_9AGAR</name>
<protein>
    <submittedName>
        <fullName evidence="2">Uncharacterized protein</fullName>
    </submittedName>
</protein>
<reference evidence="2 3" key="1">
    <citation type="submission" date="2020-07" db="EMBL/GenBank/DDBJ databases">
        <title>Comparative genomics of pyrophilous fungi reveals a link between fire events and developmental genes.</title>
        <authorList>
            <consortium name="DOE Joint Genome Institute"/>
            <person name="Steindorff A.S."/>
            <person name="Carver A."/>
            <person name="Calhoun S."/>
            <person name="Stillman K."/>
            <person name="Liu H."/>
            <person name="Lipzen A."/>
            <person name="Pangilinan J."/>
            <person name="Labutti K."/>
            <person name="Bruns T.D."/>
            <person name="Grigoriev I.V."/>
        </authorList>
    </citation>
    <scope>NUCLEOTIDE SEQUENCE [LARGE SCALE GENOMIC DNA]</scope>
    <source>
        <strain evidence="2 3">CBS 144469</strain>
    </source>
</reference>